<dbReference type="FunFam" id="3.60.150.10:FF:000002">
    <property type="entry name" value="Chorismate synthase"/>
    <property type="match status" value="1"/>
</dbReference>
<comment type="cofactor">
    <cofactor evidence="11 12">
        <name>FMNH2</name>
        <dbReference type="ChEBI" id="CHEBI:57618"/>
    </cofactor>
    <text evidence="11 12">Reduced FMN (FMNH(2)).</text>
</comment>
<dbReference type="PANTHER" id="PTHR21085:SF0">
    <property type="entry name" value="CHORISMATE SYNTHASE"/>
    <property type="match status" value="1"/>
</dbReference>
<dbReference type="PROSITE" id="PS00787">
    <property type="entry name" value="CHORISMATE_SYNTHASE_1"/>
    <property type="match status" value="1"/>
</dbReference>
<dbReference type="EMBL" id="CP017812">
    <property type="protein sequence ID" value="AOZ72614.1"/>
    <property type="molecule type" value="Genomic_DNA"/>
</dbReference>
<organism evidence="13 14">
    <name type="scientific">Boudabousia tangfeifanii</name>
    <dbReference type="NCBI Taxonomy" id="1912795"/>
    <lineage>
        <taxon>Bacteria</taxon>
        <taxon>Bacillati</taxon>
        <taxon>Actinomycetota</taxon>
        <taxon>Actinomycetes</taxon>
        <taxon>Actinomycetales</taxon>
        <taxon>Actinomycetaceae</taxon>
        <taxon>Boudabousia</taxon>
    </lineage>
</organism>
<evidence type="ECO:0000256" key="11">
    <source>
        <dbReference type="HAMAP-Rule" id="MF_00300"/>
    </source>
</evidence>
<feature type="binding site" evidence="11">
    <location>
        <position position="309"/>
    </location>
    <ligand>
        <name>FMN</name>
        <dbReference type="ChEBI" id="CHEBI:58210"/>
    </ligand>
</feature>
<evidence type="ECO:0000256" key="12">
    <source>
        <dbReference type="RuleBase" id="RU000605"/>
    </source>
</evidence>
<dbReference type="Pfam" id="PF01264">
    <property type="entry name" value="Chorismate_synt"/>
    <property type="match status" value="1"/>
</dbReference>
<dbReference type="PROSITE" id="PS00788">
    <property type="entry name" value="CHORISMATE_SYNTHASE_2"/>
    <property type="match status" value="1"/>
</dbReference>
<evidence type="ECO:0000256" key="1">
    <source>
        <dbReference type="ARBA" id="ARBA00005044"/>
    </source>
</evidence>
<gene>
    <name evidence="11" type="primary">aroC</name>
    <name evidence="13" type="ORF">BK816_04310</name>
</gene>
<dbReference type="GO" id="GO:0009073">
    <property type="term" value="P:aromatic amino acid family biosynthetic process"/>
    <property type="evidence" value="ECO:0007669"/>
    <property type="project" value="UniProtKB-KW"/>
</dbReference>
<comment type="subunit">
    <text evidence="11">Homotetramer.</text>
</comment>
<comment type="similarity">
    <text evidence="2 11 12">Belongs to the chorismate synthase family.</text>
</comment>
<dbReference type="KEGG" id="avu:BK816_04310"/>
<dbReference type="NCBIfam" id="NF003793">
    <property type="entry name" value="PRK05382.1"/>
    <property type="match status" value="1"/>
</dbReference>
<keyword evidence="8 11" id="KW-0521">NADP</keyword>
<evidence type="ECO:0000313" key="14">
    <source>
        <dbReference type="Proteomes" id="UP000176288"/>
    </source>
</evidence>
<feature type="binding site" evidence="11">
    <location>
        <position position="40"/>
    </location>
    <ligand>
        <name>NADP(+)</name>
        <dbReference type="ChEBI" id="CHEBI:58349"/>
    </ligand>
</feature>
<keyword evidence="4 11" id="KW-0028">Amino-acid biosynthesis</keyword>
<dbReference type="GO" id="GO:0005829">
    <property type="term" value="C:cytosol"/>
    <property type="evidence" value="ECO:0007669"/>
    <property type="project" value="TreeGrafter"/>
</dbReference>
<feature type="binding site" evidence="11">
    <location>
        <begin position="144"/>
        <end position="146"/>
    </location>
    <ligand>
        <name>FMN</name>
        <dbReference type="ChEBI" id="CHEBI:58210"/>
    </ligand>
</feature>
<reference evidence="13 14" key="1">
    <citation type="submission" date="2016-10" db="EMBL/GenBank/DDBJ databases">
        <title>Actinomyces aegypiusis sp. nov., isolated from the Aegypius monachus in Qinghai Tibet Plateau China.</title>
        <authorList>
            <person name="Wang Y."/>
        </authorList>
    </citation>
    <scope>NUCLEOTIDE SEQUENCE [LARGE SCALE GENOMIC DNA]</scope>
    <source>
        <strain evidence="13 14">VUL4_3</strain>
    </source>
</reference>
<protein>
    <recommendedName>
        <fullName evidence="3 11">Chorismate synthase</fullName>
        <shortName evidence="11">CS</shortName>
        <ecNumber evidence="3 11">4.2.3.5</ecNumber>
    </recommendedName>
    <alternativeName>
        <fullName evidence="11">5-enolpyruvylshikimate-3-phosphate phospholyase</fullName>
    </alternativeName>
</protein>
<dbReference type="InterPro" id="IPR000453">
    <property type="entry name" value="Chorismate_synth"/>
</dbReference>
<evidence type="ECO:0000256" key="5">
    <source>
        <dbReference type="ARBA" id="ARBA00022630"/>
    </source>
</evidence>
<evidence type="ECO:0000313" key="13">
    <source>
        <dbReference type="EMBL" id="AOZ72614.1"/>
    </source>
</evidence>
<keyword evidence="10 11" id="KW-0456">Lyase</keyword>
<evidence type="ECO:0000256" key="10">
    <source>
        <dbReference type="ARBA" id="ARBA00023239"/>
    </source>
</evidence>
<dbReference type="SUPFAM" id="SSF103263">
    <property type="entry name" value="Chorismate synthase, AroC"/>
    <property type="match status" value="1"/>
</dbReference>
<dbReference type="EC" id="4.2.3.5" evidence="3 11"/>
<dbReference type="CDD" id="cd07304">
    <property type="entry name" value="Chorismate_synthase"/>
    <property type="match status" value="1"/>
</dbReference>
<sequence length="401" mass="42116">MLRWITAGESHGPALVGIIDGVPAGISLTSADFNDALARRRLGAGRGARQKFEADRLEIMGGIRHGKTTGAPIALVIHNSEWPKWETVMSADPVDPQDLLIDAGTGDEREIARNRRLTRPRPGHADLAGAIKYGHDDARNVLERASARETATRVALGVVAKAILAQVAEVEILSAVRALGEVASSAPLPQPGQTPALDASPVRCLDQETEQQMLAHLEELKKAGDTCGGIVEVIAYQVPVGLGSHTQWDRRLDSAIAASLMSIQAVKGVEVGDGFANAARPGSAAHDEILPSEDGRTTRAQNHAGGIEGGISNGQPIYARAALKPISTVPKALRTVDWDNGEEAKANHQRSDTTAVVPAAVIAEAMLALTLADALCTRVGGDSLTQMKANLAALQAGDHRA</sequence>
<dbReference type="InterPro" id="IPR020541">
    <property type="entry name" value="Chorismate_synthase_CS"/>
</dbReference>
<comment type="pathway">
    <text evidence="1 11 12">Metabolic intermediate biosynthesis; chorismate biosynthesis; chorismate from D-erythrose 4-phosphate and phosphoenolpyruvate: step 7/7.</text>
</comment>
<name>A0A1D9MJY3_9ACTO</name>
<keyword evidence="9 11" id="KW-0057">Aromatic amino acid biosynthesis</keyword>
<dbReference type="UniPathway" id="UPA00053">
    <property type="reaction ID" value="UER00090"/>
</dbReference>
<evidence type="ECO:0000256" key="4">
    <source>
        <dbReference type="ARBA" id="ARBA00022605"/>
    </source>
</evidence>
<dbReference type="GO" id="GO:0010181">
    <property type="term" value="F:FMN binding"/>
    <property type="evidence" value="ECO:0007669"/>
    <property type="project" value="TreeGrafter"/>
</dbReference>
<keyword evidence="7 11" id="KW-0274">FAD</keyword>
<dbReference type="HAMAP" id="MF_00300">
    <property type="entry name" value="Chorismate_synth"/>
    <property type="match status" value="1"/>
</dbReference>
<accession>A0A1D9MJY3</accession>
<proteinExistence type="inferred from homology"/>
<keyword evidence="6 11" id="KW-0288">FMN</keyword>
<evidence type="ECO:0000256" key="7">
    <source>
        <dbReference type="ARBA" id="ARBA00022827"/>
    </source>
</evidence>
<dbReference type="RefSeq" id="WP_071164080.1">
    <property type="nucleotide sequence ID" value="NZ_CP017812.1"/>
</dbReference>
<dbReference type="AlphaFoldDB" id="A0A1D9MJY3"/>
<dbReference type="GO" id="GO:0008652">
    <property type="term" value="P:amino acid biosynthetic process"/>
    <property type="evidence" value="ECO:0007669"/>
    <property type="project" value="UniProtKB-KW"/>
</dbReference>
<keyword evidence="5 11" id="KW-0285">Flavoprotein</keyword>
<keyword evidence="14" id="KW-1185">Reference proteome</keyword>
<evidence type="ECO:0000256" key="9">
    <source>
        <dbReference type="ARBA" id="ARBA00023141"/>
    </source>
</evidence>
<feature type="binding site" evidence="11">
    <location>
        <position position="46"/>
    </location>
    <ligand>
        <name>NADP(+)</name>
        <dbReference type="ChEBI" id="CHEBI:58349"/>
    </ligand>
</feature>
<feature type="binding site" evidence="11">
    <location>
        <position position="350"/>
    </location>
    <ligand>
        <name>FMN</name>
        <dbReference type="ChEBI" id="CHEBI:58210"/>
    </ligand>
</feature>
<dbReference type="PIRSF" id="PIRSF001456">
    <property type="entry name" value="Chorismate_synth"/>
    <property type="match status" value="1"/>
</dbReference>
<evidence type="ECO:0000256" key="8">
    <source>
        <dbReference type="ARBA" id="ARBA00022857"/>
    </source>
</evidence>
<dbReference type="Gene3D" id="3.60.150.10">
    <property type="entry name" value="Chorismate synthase AroC"/>
    <property type="match status" value="1"/>
</dbReference>
<dbReference type="OrthoDB" id="9771806at2"/>
<evidence type="ECO:0000256" key="2">
    <source>
        <dbReference type="ARBA" id="ARBA00008014"/>
    </source>
</evidence>
<feature type="binding site" evidence="11">
    <location>
        <begin position="324"/>
        <end position="328"/>
    </location>
    <ligand>
        <name>FMN</name>
        <dbReference type="ChEBI" id="CHEBI:58210"/>
    </ligand>
</feature>
<dbReference type="GO" id="GO:0004107">
    <property type="term" value="F:chorismate synthase activity"/>
    <property type="evidence" value="ECO:0007669"/>
    <property type="project" value="UniProtKB-UniRule"/>
</dbReference>
<comment type="function">
    <text evidence="11">Catalyzes the anti-1,4-elimination of the C-3 phosphate and the C-6 proR hydrogen from 5-enolpyruvylshikimate-3-phosphate (EPSP) to yield chorismate, which is the branch point compound that serves as the starting substrate for the three terminal pathways of aromatic amino acid biosynthesis. This reaction introduces a second double bond into the aromatic ring system.</text>
</comment>
<dbReference type="GO" id="GO:0009423">
    <property type="term" value="P:chorismate biosynthetic process"/>
    <property type="evidence" value="ECO:0007669"/>
    <property type="project" value="UniProtKB-UniRule"/>
</dbReference>
<dbReference type="STRING" id="1912795.BK816_04310"/>
<feature type="binding site" evidence="11">
    <location>
        <begin position="264"/>
        <end position="265"/>
    </location>
    <ligand>
        <name>FMN</name>
        <dbReference type="ChEBI" id="CHEBI:58210"/>
    </ligand>
</feature>
<dbReference type="InterPro" id="IPR035904">
    <property type="entry name" value="Chorismate_synth_AroC_sf"/>
</dbReference>
<comment type="catalytic activity">
    <reaction evidence="11 12">
        <text>5-O-(1-carboxyvinyl)-3-phosphoshikimate = chorismate + phosphate</text>
        <dbReference type="Rhea" id="RHEA:21020"/>
        <dbReference type="ChEBI" id="CHEBI:29748"/>
        <dbReference type="ChEBI" id="CHEBI:43474"/>
        <dbReference type="ChEBI" id="CHEBI:57701"/>
        <dbReference type="EC" id="4.2.3.5"/>
    </reaction>
</comment>
<dbReference type="NCBIfam" id="TIGR00033">
    <property type="entry name" value="aroC"/>
    <property type="match status" value="1"/>
</dbReference>
<evidence type="ECO:0000256" key="6">
    <source>
        <dbReference type="ARBA" id="ARBA00022643"/>
    </source>
</evidence>
<dbReference type="Proteomes" id="UP000176288">
    <property type="component" value="Chromosome"/>
</dbReference>
<evidence type="ECO:0000256" key="3">
    <source>
        <dbReference type="ARBA" id="ARBA00013036"/>
    </source>
</evidence>
<dbReference type="PANTHER" id="PTHR21085">
    <property type="entry name" value="CHORISMATE SYNTHASE"/>
    <property type="match status" value="1"/>
</dbReference>